<accession>A0A2R4VZW4</accession>
<dbReference type="EC" id="1.1.1.267" evidence="9"/>
<dbReference type="InterPro" id="IPR003821">
    <property type="entry name" value="DXP_reductoisomerase"/>
</dbReference>
<evidence type="ECO:0000256" key="4">
    <source>
        <dbReference type="ARBA" id="ARBA00022857"/>
    </source>
</evidence>
<feature type="binding site" evidence="9">
    <location>
        <position position="210"/>
    </location>
    <ligand>
        <name>1-deoxy-D-xylulose 5-phosphate</name>
        <dbReference type="ChEBI" id="CHEBI:57792"/>
    </ligand>
</feature>
<dbReference type="Gene3D" id="3.40.50.720">
    <property type="entry name" value="NAD(P)-binding Rossmann-like Domain"/>
    <property type="match status" value="1"/>
</dbReference>
<feature type="binding site" evidence="9">
    <location>
        <position position="143"/>
    </location>
    <ligand>
        <name>1-deoxy-D-xylulose 5-phosphate</name>
        <dbReference type="ChEBI" id="CHEBI:57792"/>
    </ligand>
</feature>
<evidence type="ECO:0000256" key="3">
    <source>
        <dbReference type="ARBA" id="ARBA00022723"/>
    </source>
</evidence>
<dbReference type="InterPro" id="IPR013512">
    <property type="entry name" value="DXP_reductoisomerase_N"/>
</dbReference>
<feature type="binding site" evidence="9">
    <location>
        <position position="141"/>
    </location>
    <ligand>
        <name>Mn(2+)</name>
        <dbReference type="ChEBI" id="CHEBI:29035"/>
    </ligand>
</feature>
<dbReference type="SUPFAM" id="SSF51735">
    <property type="entry name" value="NAD(P)-binding Rossmann-fold domains"/>
    <property type="match status" value="1"/>
</dbReference>
<keyword evidence="7 9" id="KW-0414">Isoprene biosynthesis</keyword>
<feature type="binding site" evidence="9">
    <location>
        <position position="142"/>
    </location>
    <ligand>
        <name>1-deoxy-D-xylulose 5-phosphate</name>
        <dbReference type="ChEBI" id="CHEBI:57792"/>
    </ligand>
</feature>
<feature type="binding site" evidence="9">
    <location>
        <position position="194"/>
    </location>
    <ligand>
        <name>NADPH</name>
        <dbReference type="ChEBI" id="CHEBI:57783"/>
    </ligand>
</feature>
<comment type="caution">
    <text evidence="9">Lacks conserved residue(s) required for the propagation of feature annotation.</text>
</comment>
<feature type="binding site" evidence="9">
    <location>
        <position position="167"/>
    </location>
    <ligand>
        <name>1-deoxy-D-xylulose 5-phosphate</name>
        <dbReference type="ChEBI" id="CHEBI:57792"/>
    </ligand>
</feature>
<feature type="binding site" evidence="9">
    <location>
        <position position="11"/>
    </location>
    <ligand>
        <name>NADPH</name>
        <dbReference type="ChEBI" id="CHEBI:57783"/>
    </ligand>
</feature>
<dbReference type="AlphaFoldDB" id="A0A2R4VZW4"/>
<evidence type="ECO:0000256" key="5">
    <source>
        <dbReference type="ARBA" id="ARBA00023002"/>
    </source>
</evidence>
<feature type="binding site" evidence="9">
    <location>
        <position position="12"/>
    </location>
    <ligand>
        <name>NADPH</name>
        <dbReference type="ChEBI" id="CHEBI:57783"/>
    </ligand>
</feature>
<dbReference type="HAMAP" id="MF_00183">
    <property type="entry name" value="DXP_reductoisom"/>
    <property type="match status" value="1"/>
</dbReference>
<feature type="binding site" evidence="9">
    <location>
        <position position="207"/>
    </location>
    <ligand>
        <name>1-deoxy-D-xylulose 5-phosphate</name>
        <dbReference type="ChEBI" id="CHEBI:57792"/>
    </ligand>
</feature>
<evidence type="ECO:0000256" key="2">
    <source>
        <dbReference type="ARBA" id="ARBA00006825"/>
    </source>
</evidence>
<dbReference type="EMBL" id="CP020921">
    <property type="protein sequence ID" value="AWB10052.1"/>
    <property type="molecule type" value="Genomic_DNA"/>
</dbReference>
<dbReference type="SUPFAM" id="SSF69055">
    <property type="entry name" value="1-deoxy-D-xylulose-5-phosphate reductoisomerase, C-terminal domain"/>
    <property type="match status" value="1"/>
</dbReference>
<feature type="binding site" evidence="9">
    <location>
        <position position="10"/>
    </location>
    <ligand>
        <name>NADPH</name>
        <dbReference type="ChEBI" id="CHEBI:57783"/>
    </ligand>
</feature>
<dbReference type="Pfam" id="PF02670">
    <property type="entry name" value="DXP_reductoisom"/>
    <property type="match status" value="1"/>
</dbReference>
<reference evidence="13 14" key="1">
    <citation type="submission" date="2017-04" db="EMBL/GenBank/DDBJ databases">
        <title>Genomic insights into metabolism of Thermodesulfobium acidiphilum.</title>
        <authorList>
            <person name="Toshchakov S.V."/>
            <person name="Frolov E.N."/>
            <person name="Kublanov I.V."/>
            <person name="Samarov N.I."/>
            <person name="Novikov A."/>
            <person name="Lebedinsky A.V."/>
            <person name="Bonch-Osmolovskaya E.A."/>
            <person name="Chernyh N.A."/>
        </authorList>
    </citation>
    <scope>NUCLEOTIDE SEQUENCE [LARGE SCALE GENOMIC DNA]</scope>
    <source>
        <strain evidence="13 14">3127-1</strain>
    </source>
</reference>
<keyword evidence="5 9" id="KW-0560">Oxidoreductase</keyword>
<evidence type="ECO:0000256" key="9">
    <source>
        <dbReference type="HAMAP-Rule" id="MF_00183"/>
    </source>
</evidence>
<comment type="function">
    <text evidence="9">Catalyzes the NADPH-dependent rearrangement and reduction of 1-deoxy-D-xylulose-5-phosphate (DXP) to 2-C-methyl-D-erythritol 4-phosphate (MEP).</text>
</comment>
<dbReference type="InterPro" id="IPR036169">
    <property type="entry name" value="DXPR_C_sf"/>
</dbReference>
<feature type="binding site" evidence="9">
    <location>
        <position position="188"/>
    </location>
    <ligand>
        <name>1-deoxy-D-xylulose 5-phosphate</name>
        <dbReference type="ChEBI" id="CHEBI:57792"/>
    </ligand>
</feature>
<organism evidence="13 14">
    <name type="scientific">Thermodesulfobium acidiphilum</name>
    <dbReference type="NCBI Taxonomy" id="1794699"/>
    <lineage>
        <taxon>Bacteria</taxon>
        <taxon>Pseudomonadati</taxon>
        <taxon>Thermodesulfobiota</taxon>
        <taxon>Thermodesulfobiia</taxon>
        <taxon>Thermodesulfobiales</taxon>
        <taxon>Thermodesulfobiaceae</taxon>
        <taxon>Thermodesulfobium</taxon>
    </lineage>
</organism>
<gene>
    <name evidence="9" type="primary">dxr</name>
    <name evidence="13" type="ORF">TDSAC_0683</name>
</gene>
<dbReference type="FunFam" id="3.40.50.720:FF:000045">
    <property type="entry name" value="1-deoxy-D-xylulose 5-phosphate reductoisomerase"/>
    <property type="match status" value="1"/>
</dbReference>
<sequence length="375" mass="42374">MKKVILIGSTGSIGTQTLEVVRKYPDKLKVVGLAARKMSEKLKDQIQEFQPEYVALLYKENFDVKSEKTLYGFDGILEMIRETEADIVLLAWVGKDSIYIAKAALDSNKDLAFATKEILVYGGNLIVNYAKKVGRKILPVDSEHNAIFQLLEKEDISFVDSIYLTASGGPFYNKHFIKNPSVDEVLLHPTWKMGPKVTVDSANLMNKGFEVIEASFLFGFDSSKIKVLINRTSLVHSLVSFIDGSVRILYYKPDMRIPIQHALSYPERWAAQKEDFENHFVLEFEKPDYNEFPCLALAYEALKSGSIKTASLAACDEILVDAFLNKKISFLSIPKMLELILSKSDSGNITSFEEIDLIYNETVARSLELLEVYKF</sequence>
<dbReference type="GO" id="GO:0070402">
    <property type="term" value="F:NADPH binding"/>
    <property type="evidence" value="ECO:0007669"/>
    <property type="project" value="InterPro"/>
</dbReference>
<feature type="binding site" evidence="9">
    <location>
        <position position="201"/>
    </location>
    <ligand>
        <name>1-deoxy-D-xylulose 5-phosphate</name>
        <dbReference type="ChEBI" id="CHEBI:57792"/>
    </ligand>
</feature>
<dbReference type="GO" id="GO:0016853">
    <property type="term" value="F:isomerase activity"/>
    <property type="evidence" value="ECO:0007669"/>
    <property type="project" value="UniProtKB-KW"/>
</dbReference>
<dbReference type="UniPathway" id="UPA00056">
    <property type="reaction ID" value="UER00092"/>
</dbReference>
<feature type="binding site" evidence="9">
    <location>
        <position position="13"/>
    </location>
    <ligand>
        <name>NADPH</name>
        <dbReference type="ChEBI" id="CHEBI:57783"/>
    </ligand>
</feature>
<dbReference type="Proteomes" id="UP000244792">
    <property type="component" value="Chromosome"/>
</dbReference>
<evidence type="ECO:0000313" key="13">
    <source>
        <dbReference type="EMBL" id="AWB10052.1"/>
    </source>
</evidence>
<proteinExistence type="inferred from homology"/>
<feature type="domain" description="DXP reductoisomerase C-terminal" evidence="12">
    <location>
        <begin position="252"/>
        <end position="355"/>
    </location>
</feature>
<feature type="domain" description="1-deoxy-D-xylulose 5-phosphate reductoisomerase C-terminal" evidence="11">
    <location>
        <begin position="137"/>
        <end position="218"/>
    </location>
</feature>
<dbReference type="SUPFAM" id="SSF55347">
    <property type="entry name" value="Glyceraldehyde-3-phosphate dehydrogenase-like, C-terminal domain"/>
    <property type="match status" value="1"/>
</dbReference>
<dbReference type="InterPro" id="IPR026877">
    <property type="entry name" value="DXPR_C"/>
</dbReference>
<evidence type="ECO:0000259" key="11">
    <source>
        <dbReference type="Pfam" id="PF08436"/>
    </source>
</evidence>
<dbReference type="OrthoDB" id="9806546at2"/>
<evidence type="ECO:0000259" key="10">
    <source>
        <dbReference type="Pfam" id="PF02670"/>
    </source>
</evidence>
<evidence type="ECO:0000256" key="7">
    <source>
        <dbReference type="ARBA" id="ARBA00023229"/>
    </source>
</evidence>
<feature type="domain" description="1-deoxy-D-xylulose 5-phosphate reductoisomerase N-terminal" evidence="10">
    <location>
        <begin position="4"/>
        <end position="123"/>
    </location>
</feature>
<feature type="binding site" evidence="9">
    <location>
        <position position="37"/>
    </location>
    <ligand>
        <name>NADPH</name>
        <dbReference type="ChEBI" id="CHEBI:57783"/>
    </ligand>
</feature>
<dbReference type="InterPro" id="IPR013644">
    <property type="entry name" value="DXP_reductoisomerase_C"/>
</dbReference>
<dbReference type="GO" id="GO:0030604">
    <property type="term" value="F:1-deoxy-D-xylulose-5-phosphate reductoisomerase activity"/>
    <property type="evidence" value="ECO:0007669"/>
    <property type="project" value="UniProtKB-UniRule"/>
</dbReference>
<evidence type="ECO:0000256" key="1">
    <source>
        <dbReference type="ARBA" id="ARBA00005094"/>
    </source>
</evidence>
<comment type="similarity">
    <text evidence="2 9">Belongs to the DXR family.</text>
</comment>
<feature type="binding site" evidence="9">
    <location>
        <position position="210"/>
    </location>
    <ligand>
        <name>Mn(2+)</name>
        <dbReference type="ChEBI" id="CHEBI:29035"/>
    </ligand>
</feature>
<keyword evidence="9" id="KW-0460">Magnesium</keyword>
<dbReference type="InterPro" id="IPR036291">
    <property type="entry name" value="NAD(P)-bd_dom_sf"/>
</dbReference>
<dbReference type="Pfam" id="PF08436">
    <property type="entry name" value="DXP_redisom_C"/>
    <property type="match status" value="1"/>
</dbReference>
<dbReference type="NCBIfam" id="TIGR00243">
    <property type="entry name" value="Dxr"/>
    <property type="match status" value="1"/>
</dbReference>
<dbReference type="Pfam" id="PF13288">
    <property type="entry name" value="DXPR_C"/>
    <property type="match status" value="1"/>
</dbReference>
<feature type="binding site" evidence="9">
    <location>
        <position position="117"/>
    </location>
    <ligand>
        <name>NADPH</name>
        <dbReference type="ChEBI" id="CHEBI:57783"/>
    </ligand>
</feature>
<dbReference type="RefSeq" id="WP_108308883.1">
    <property type="nucleotide sequence ID" value="NZ_CP020921.1"/>
</dbReference>
<evidence type="ECO:0000256" key="6">
    <source>
        <dbReference type="ARBA" id="ARBA00023211"/>
    </source>
</evidence>
<dbReference type="Gene3D" id="1.10.1740.10">
    <property type="match status" value="1"/>
</dbReference>
<evidence type="ECO:0000313" key="14">
    <source>
        <dbReference type="Proteomes" id="UP000244792"/>
    </source>
</evidence>
<keyword evidence="6 9" id="KW-0464">Manganese</keyword>
<keyword evidence="3 9" id="KW-0479">Metal-binding</keyword>
<dbReference type="GO" id="GO:0030145">
    <property type="term" value="F:manganese ion binding"/>
    <property type="evidence" value="ECO:0007669"/>
    <property type="project" value="TreeGrafter"/>
</dbReference>
<keyword evidence="13" id="KW-0413">Isomerase</keyword>
<feature type="binding site" evidence="9">
    <location>
        <position position="143"/>
    </location>
    <ligand>
        <name>Mn(2+)</name>
        <dbReference type="ChEBI" id="CHEBI:29035"/>
    </ligand>
</feature>
<comment type="cofactor">
    <cofactor evidence="9">
        <name>Mg(2+)</name>
        <dbReference type="ChEBI" id="CHEBI:18420"/>
    </cofactor>
    <cofactor evidence="9">
        <name>Mn(2+)</name>
        <dbReference type="ChEBI" id="CHEBI:29035"/>
    </cofactor>
</comment>
<evidence type="ECO:0000259" key="12">
    <source>
        <dbReference type="Pfam" id="PF13288"/>
    </source>
</evidence>
<dbReference type="GO" id="GO:0051484">
    <property type="term" value="P:isopentenyl diphosphate biosynthetic process, methylerythritol 4-phosphate pathway involved in terpenoid biosynthetic process"/>
    <property type="evidence" value="ECO:0007669"/>
    <property type="project" value="UniProtKB-ARBA"/>
</dbReference>
<comment type="pathway">
    <text evidence="1 9">Isoprenoid biosynthesis; isopentenyl diphosphate biosynthesis via DXP pathway; isopentenyl diphosphate from 1-deoxy-D-xylulose 5-phosphate: step 1/6.</text>
</comment>
<evidence type="ECO:0000256" key="8">
    <source>
        <dbReference type="ARBA" id="ARBA00048543"/>
    </source>
</evidence>
<keyword evidence="14" id="KW-1185">Reference proteome</keyword>
<comment type="catalytic activity">
    <reaction evidence="8">
        <text>2-C-methyl-D-erythritol 4-phosphate + NADP(+) = 1-deoxy-D-xylulose 5-phosphate + NADPH + H(+)</text>
        <dbReference type="Rhea" id="RHEA:13717"/>
        <dbReference type="ChEBI" id="CHEBI:15378"/>
        <dbReference type="ChEBI" id="CHEBI:57783"/>
        <dbReference type="ChEBI" id="CHEBI:57792"/>
        <dbReference type="ChEBI" id="CHEBI:58262"/>
        <dbReference type="ChEBI" id="CHEBI:58349"/>
        <dbReference type="EC" id="1.1.1.267"/>
    </reaction>
    <physiologicalReaction direction="right-to-left" evidence="8">
        <dbReference type="Rhea" id="RHEA:13719"/>
    </physiologicalReaction>
</comment>
<dbReference type="KEGG" id="taci:TDSAC_0683"/>
<name>A0A2R4VZW4_THEAF</name>
<dbReference type="PANTHER" id="PTHR30525">
    <property type="entry name" value="1-DEOXY-D-XYLULOSE 5-PHOSPHATE REDUCTOISOMERASE"/>
    <property type="match status" value="1"/>
</dbReference>
<protein>
    <recommendedName>
        <fullName evidence="9">1-deoxy-D-xylulose 5-phosphate reductoisomerase</fullName>
        <shortName evidence="9">DXP reductoisomerase</shortName>
        <ecNumber evidence="9">1.1.1.267</ecNumber>
    </recommendedName>
    <alternativeName>
        <fullName evidence="9">1-deoxyxylulose-5-phosphate reductoisomerase</fullName>
    </alternativeName>
    <alternativeName>
        <fullName evidence="9">2-C-methyl-D-erythritol 4-phosphate synthase</fullName>
    </alternativeName>
</protein>
<dbReference type="PANTHER" id="PTHR30525:SF0">
    <property type="entry name" value="1-DEOXY-D-XYLULOSE 5-PHOSPHATE REDUCTOISOMERASE, CHLOROPLASTIC"/>
    <property type="match status" value="1"/>
</dbReference>
<keyword evidence="4 9" id="KW-0521">NADP</keyword>
<dbReference type="PIRSF" id="PIRSF006205">
    <property type="entry name" value="Dxp_reductismrs"/>
    <property type="match status" value="1"/>
</dbReference>
<feature type="binding site" evidence="9">
    <location>
        <position position="116"/>
    </location>
    <ligand>
        <name>1-deoxy-D-xylulose 5-phosphate</name>
        <dbReference type="ChEBI" id="CHEBI:57792"/>
    </ligand>
</feature>
<feature type="binding site" evidence="9">
    <location>
        <position position="206"/>
    </location>
    <ligand>
        <name>1-deoxy-D-xylulose 5-phosphate</name>
        <dbReference type="ChEBI" id="CHEBI:57792"/>
    </ligand>
</feature>